<dbReference type="Proteomes" id="UP000027100">
    <property type="component" value="Unassembled WGS sequence"/>
</dbReference>
<protein>
    <recommendedName>
        <fullName evidence="1">DUF4142 domain-containing protein</fullName>
    </recommendedName>
</protein>
<evidence type="ECO:0000259" key="1">
    <source>
        <dbReference type="Pfam" id="PF13628"/>
    </source>
</evidence>
<comment type="caution">
    <text evidence="2">The sequence shown here is derived from an EMBL/GenBank/DDBJ whole genome shotgun (WGS) entry which is preliminary data.</text>
</comment>
<dbReference type="eggNOG" id="COG3652">
    <property type="taxonomic scope" value="Bacteria"/>
</dbReference>
<name>A0A062VAV5_9PROT</name>
<evidence type="ECO:0000313" key="3">
    <source>
        <dbReference type="Proteomes" id="UP000027100"/>
    </source>
</evidence>
<dbReference type="AlphaFoldDB" id="A0A062VAV5"/>
<dbReference type="Pfam" id="PF13628">
    <property type="entry name" value="DUF4142"/>
    <property type="match status" value="1"/>
</dbReference>
<reference evidence="2 3" key="1">
    <citation type="journal article" date="2014" name="Antonie Van Leeuwenhoek">
        <title>Hyphomonas beringensis sp. nov. and Hyphomonas chukchiensis sp. nov., isolated from surface seawater of the Bering Sea and Chukchi Sea.</title>
        <authorList>
            <person name="Li C."/>
            <person name="Lai Q."/>
            <person name="Li G."/>
            <person name="Dong C."/>
            <person name="Wang J."/>
            <person name="Liao Y."/>
            <person name="Shao Z."/>
        </authorList>
    </citation>
    <scope>NUCLEOTIDE SEQUENCE [LARGE SCALE GENOMIC DNA]</scope>
    <source>
        <strain evidence="2 3">PS728</strain>
    </source>
</reference>
<accession>A0A062VAV5</accession>
<feature type="domain" description="DUF4142" evidence="1">
    <location>
        <begin position="36"/>
        <end position="174"/>
    </location>
</feature>
<evidence type="ECO:0000313" key="2">
    <source>
        <dbReference type="EMBL" id="KCZ99478.1"/>
    </source>
</evidence>
<dbReference type="InterPro" id="IPR012347">
    <property type="entry name" value="Ferritin-like"/>
</dbReference>
<organism evidence="2 3">
    <name type="scientific">Hyphomonas polymorpha PS728</name>
    <dbReference type="NCBI Taxonomy" id="1280954"/>
    <lineage>
        <taxon>Bacteria</taxon>
        <taxon>Pseudomonadati</taxon>
        <taxon>Pseudomonadota</taxon>
        <taxon>Alphaproteobacteria</taxon>
        <taxon>Hyphomonadales</taxon>
        <taxon>Hyphomonadaceae</taxon>
        <taxon>Hyphomonas</taxon>
    </lineage>
</organism>
<gene>
    <name evidence="2" type="ORF">HPO_06062</name>
</gene>
<proteinExistence type="predicted"/>
<keyword evidence="3" id="KW-1185">Reference proteome</keyword>
<dbReference type="STRING" id="1280954.HPO_06062"/>
<dbReference type="RefSeq" id="WP_084324195.1">
    <property type="nucleotide sequence ID" value="NZ_ARYM01000005.1"/>
</dbReference>
<sequence>MTKFRLPHEYVMRLNAELRSRNATWIEGEPPEKISRAFVAAASMADLFEMRVAELALAQGGEKVRTLARSLLQERRQQAQRLRSTLKIASLGDVDHFVPYQLDPRREHLFGRLRGTSDKDDFGALFINQQRASHEEAVSIFCYYAVYGENEALRAFARITLPFLERRLDQMAQLA</sequence>
<dbReference type="OrthoDB" id="9101320at2"/>
<dbReference type="EMBL" id="ARYM01000005">
    <property type="protein sequence ID" value="KCZ99478.1"/>
    <property type="molecule type" value="Genomic_DNA"/>
</dbReference>
<dbReference type="InterPro" id="IPR025419">
    <property type="entry name" value="DUF4142"/>
</dbReference>
<dbReference type="Gene3D" id="1.20.1260.10">
    <property type="match status" value="1"/>
</dbReference>
<dbReference type="PATRIC" id="fig|1280954.3.peg.1235"/>